<keyword evidence="4 7" id="KW-0812">Transmembrane</keyword>
<feature type="transmembrane region" description="Helical" evidence="7">
    <location>
        <begin position="275"/>
        <end position="298"/>
    </location>
</feature>
<evidence type="ECO:0000256" key="2">
    <source>
        <dbReference type="ARBA" id="ARBA00005236"/>
    </source>
</evidence>
<comment type="similarity">
    <text evidence="2">Belongs to the ABC-4 integral membrane protein family. LolC/E subfamily.</text>
</comment>
<keyword evidence="10" id="KW-1185">Reference proteome</keyword>
<comment type="subcellular location">
    <subcellularLocation>
        <location evidence="1">Cell membrane</location>
        <topology evidence="1">Multi-pass membrane protein</topology>
    </subcellularLocation>
</comment>
<evidence type="ECO:0000256" key="5">
    <source>
        <dbReference type="ARBA" id="ARBA00022989"/>
    </source>
</evidence>
<dbReference type="PANTHER" id="PTHR30489">
    <property type="entry name" value="LIPOPROTEIN-RELEASING SYSTEM TRANSMEMBRANE PROTEIN LOLE"/>
    <property type="match status" value="1"/>
</dbReference>
<feature type="transmembrane region" description="Helical" evidence="7">
    <location>
        <begin position="20"/>
        <end position="42"/>
    </location>
</feature>
<dbReference type="EMBL" id="CP108085">
    <property type="protein sequence ID" value="WUP73306.1"/>
    <property type="molecule type" value="Genomic_DNA"/>
</dbReference>
<evidence type="ECO:0000256" key="7">
    <source>
        <dbReference type="SAM" id="Phobius"/>
    </source>
</evidence>
<feature type="transmembrane region" description="Helical" evidence="7">
    <location>
        <begin position="514"/>
        <end position="535"/>
    </location>
</feature>
<feature type="transmembrane region" description="Helical" evidence="7">
    <location>
        <begin position="330"/>
        <end position="357"/>
    </location>
</feature>
<evidence type="ECO:0000313" key="9">
    <source>
        <dbReference type="EMBL" id="WUP73306.1"/>
    </source>
</evidence>
<evidence type="ECO:0000259" key="8">
    <source>
        <dbReference type="Pfam" id="PF02687"/>
    </source>
</evidence>
<feature type="transmembrane region" description="Helical" evidence="7">
    <location>
        <begin position="760"/>
        <end position="781"/>
    </location>
</feature>
<evidence type="ECO:0000256" key="3">
    <source>
        <dbReference type="ARBA" id="ARBA00022475"/>
    </source>
</evidence>
<evidence type="ECO:0000256" key="6">
    <source>
        <dbReference type="ARBA" id="ARBA00023136"/>
    </source>
</evidence>
<dbReference type="Proteomes" id="UP001432011">
    <property type="component" value="Chromosome"/>
</dbReference>
<organism evidence="9 10">
    <name type="scientific">Microbispora hainanensis</name>
    <dbReference type="NCBI Taxonomy" id="568844"/>
    <lineage>
        <taxon>Bacteria</taxon>
        <taxon>Bacillati</taxon>
        <taxon>Actinomycetota</taxon>
        <taxon>Actinomycetes</taxon>
        <taxon>Streptosporangiales</taxon>
        <taxon>Streptosporangiaceae</taxon>
        <taxon>Microbispora</taxon>
    </lineage>
</organism>
<feature type="transmembrane region" description="Helical" evidence="7">
    <location>
        <begin position="453"/>
        <end position="478"/>
    </location>
</feature>
<dbReference type="InterPro" id="IPR051447">
    <property type="entry name" value="Lipoprotein-release_system"/>
</dbReference>
<feature type="transmembrane region" description="Helical" evidence="7">
    <location>
        <begin position="369"/>
        <end position="391"/>
    </location>
</feature>
<keyword evidence="6 7" id="KW-0472">Membrane</keyword>
<feature type="domain" description="ABC3 transporter permease C-terminal" evidence="8">
    <location>
        <begin position="281"/>
        <end position="397"/>
    </location>
</feature>
<accession>A0ABZ1SJZ4</accession>
<dbReference type="RefSeq" id="WP_328708770.1">
    <property type="nucleotide sequence ID" value="NZ_CP108085.1"/>
</dbReference>
<dbReference type="Pfam" id="PF02687">
    <property type="entry name" value="FtsX"/>
    <property type="match status" value="2"/>
</dbReference>
<keyword evidence="5 7" id="KW-1133">Transmembrane helix</keyword>
<sequence>MGNPLWLIARRTFAEGWLRLTATLLAALGSVALIAGSLQFALRAQEAVAGSDASEYVRADVLVQGGTVDPDDPYAPPDGWVRLDRLTSRPDVAAAVGDATVTVTAMRPDGQAITAAAEGRTLLRPWVPDPRLNPYLLEAGRAPAADDEVAVVRHVSRAGELRVGDTMTLTLPHQTRQVRITGIVSVHGRGAMAAGDLVLAPPETVRRAAMLPEGRWQSVWLKAAPGVSADRLRDALARDLARDMARDLGGTAAVRTAASVRQAQAAAAAGEGASVAGVVGMLASVAIFVGLFVVANTFGTLVRQRTRRLALLGAIGATPRQVGRLIRLEALLLGGIASAGGVAAGFPVSELIIRLFARDGFDVSASDAQYGWVALALPAAAGIVVTQAAAWRAAHRAADVSPVQALRSSVAEPRERRWPRLLSASVIFAGACFWYMVAVVVRADEPPGPDRTFSVALMNLFGTLLTVTGLAVLTPFFVGPLGGLVGRVGTLVSGETGRLARATITRSPRRVSSAASSLMLGVALLASVVLVTMSVQDRFREAGRQVMAAEHAIASTARTAEGAPAPLARDVAAKVTGAHGVSRAVVLTRTEVTLVSPEPDAAGLEEPGIAGSEEAAEPFRFLVSGVEPAGLRDVLRLGGRPPALRTGQIALSSAVMKERGLRRGQDLVVRGARGRVTLTVAGAYHDPSHLFADQALVAPATMDLLDANAATVAVLVRGGSAETLARAVAGVPGVRVLGRDAYVEAASQSLTRALRATHSFVGMALLLALFGMATTVSMSVAERRREFGLLGAVGATMRQIRSIVRWEAAAVVALGTILGLVIAMGTLELLHLTSGSSYLRPAPQWWLFPLVAAGAAVATLATSTLPARRAASVPVLEAARAQ</sequence>
<evidence type="ECO:0000256" key="4">
    <source>
        <dbReference type="ARBA" id="ARBA00022692"/>
    </source>
</evidence>
<feature type="domain" description="ABC3 transporter permease C-terminal" evidence="8">
    <location>
        <begin position="760"/>
        <end position="873"/>
    </location>
</feature>
<gene>
    <name evidence="9" type="ORF">OG913_28420</name>
</gene>
<name>A0ABZ1SJZ4_9ACTN</name>
<evidence type="ECO:0000313" key="10">
    <source>
        <dbReference type="Proteomes" id="UP001432011"/>
    </source>
</evidence>
<feature type="transmembrane region" description="Helical" evidence="7">
    <location>
        <begin position="845"/>
        <end position="865"/>
    </location>
</feature>
<reference evidence="9" key="1">
    <citation type="submission" date="2022-10" db="EMBL/GenBank/DDBJ databases">
        <title>The complete genomes of actinobacterial strains from the NBC collection.</title>
        <authorList>
            <person name="Joergensen T.S."/>
            <person name="Alvarez Arevalo M."/>
            <person name="Sterndorff E.B."/>
            <person name="Faurdal D."/>
            <person name="Vuksanovic O."/>
            <person name="Mourched A.-S."/>
            <person name="Charusanti P."/>
            <person name="Shaw S."/>
            <person name="Blin K."/>
            <person name="Weber T."/>
        </authorList>
    </citation>
    <scope>NUCLEOTIDE SEQUENCE</scope>
    <source>
        <strain evidence="9">NBC_00254</strain>
    </source>
</reference>
<dbReference type="PANTHER" id="PTHR30489:SF0">
    <property type="entry name" value="LIPOPROTEIN-RELEASING SYSTEM TRANSMEMBRANE PROTEIN LOLE"/>
    <property type="match status" value="1"/>
</dbReference>
<keyword evidence="3" id="KW-1003">Cell membrane</keyword>
<evidence type="ECO:0000256" key="1">
    <source>
        <dbReference type="ARBA" id="ARBA00004651"/>
    </source>
</evidence>
<feature type="transmembrane region" description="Helical" evidence="7">
    <location>
        <begin position="421"/>
        <end position="441"/>
    </location>
</feature>
<dbReference type="InterPro" id="IPR003838">
    <property type="entry name" value="ABC3_permease_C"/>
</dbReference>
<feature type="transmembrane region" description="Helical" evidence="7">
    <location>
        <begin position="802"/>
        <end position="825"/>
    </location>
</feature>
<proteinExistence type="inferred from homology"/>
<protein>
    <submittedName>
        <fullName evidence="9">ABC transporter permease</fullName>
    </submittedName>
</protein>